<keyword evidence="1" id="KW-0378">Hydrolase</keyword>
<dbReference type="InterPro" id="IPR036457">
    <property type="entry name" value="PPM-type-like_dom_sf"/>
</dbReference>
<keyword evidence="3" id="KW-1133">Transmembrane helix</keyword>
<proteinExistence type="predicted"/>
<accession>A0A964XNB0</accession>
<evidence type="ECO:0000259" key="4">
    <source>
        <dbReference type="SMART" id="SM00331"/>
    </source>
</evidence>
<evidence type="ECO:0000313" key="5">
    <source>
        <dbReference type="EMBL" id="NBE53393.1"/>
    </source>
</evidence>
<dbReference type="PANTHER" id="PTHR43156">
    <property type="entry name" value="STAGE II SPORULATION PROTEIN E-RELATED"/>
    <property type="match status" value="1"/>
</dbReference>
<dbReference type="SMART" id="SM00331">
    <property type="entry name" value="PP2C_SIG"/>
    <property type="match status" value="1"/>
</dbReference>
<evidence type="ECO:0000313" key="6">
    <source>
        <dbReference type="Proteomes" id="UP000598297"/>
    </source>
</evidence>
<dbReference type="Pfam" id="PF07228">
    <property type="entry name" value="SpoIIE"/>
    <property type="match status" value="1"/>
</dbReference>
<protein>
    <submittedName>
        <fullName evidence="5">SpoIIE family protein phosphatase</fullName>
    </submittedName>
</protein>
<reference evidence="5" key="1">
    <citation type="submission" date="2020-01" db="EMBL/GenBank/DDBJ databases">
        <title>Whole-genome analyses of novel actinobacteria.</title>
        <authorList>
            <person name="Sahin N."/>
        </authorList>
    </citation>
    <scope>NUCLEOTIDE SEQUENCE</scope>
    <source>
        <strain evidence="5">YC537</strain>
    </source>
</reference>
<sequence>MPRPGPVADARNGSVTGTADRRRPTEPAGGPRRGGGGGPTWLRRGVAAPGWARGLPPFLLAVLGTLQALTPPDVELGFLLAATPPLAAIAYGPMATGCFGVVAVVLAAVPGLGPVHPGQSDVFMVAFVALLSVAIAWIRTRRDAQMVSVRSIAEAAQLAVLPPLTEHVGRVRCAGLYRAAQSGTLVGGDLYDVREGAWGVRALVADVQGHGLHAVGTVAALLGAFREAVLDEPYIEGVAAKLDRRLVIDSARAEHAELFATALLLEFPPDASTVRVLSCGHPPPLLLRAGVAEEAAPDAGTPLGLGLASYVPPSPLDLALEPGDRLLAHTDGVSEARDTRGELYPLVQRFGELPLEVREGEPAVLVGALWRDLRRFAGEVSDDVALLVLAPTDPEREPEHGTAEGRAEA</sequence>
<dbReference type="EMBL" id="JAAAHS010000138">
    <property type="protein sequence ID" value="NBE53393.1"/>
    <property type="molecule type" value="Genomic_DNA"/>
</dbReference>
<gene>
    <name evidence="5" type="ORF">GUY60_18590</name>
</gene>
<dbReference type="AlphaFoldDB" id="A0A964XNB0"/>
<dbReference type="GO" id="GO:0016791">
    <property type="term" value="F:phosphatase activity"/>
    <property type="evidence" value="ECO:0007669"/>
    <property type="project" value="TreeGrafter"/>
</dbReference>
<keyword evidence="3" id="KW-0472">Membrane</keyword>
<evidence type="ECO:0000256" key="3">
    <source>
        <dbReference type="SAM" id="Phobius"/>
    </source>
</evidence>
<dbReference type="InterPro" id="IPR052016">
    <property type="entry name" value="Bact_Sigma-Reg"/>
</dbReference>
<dbReference type="PANTHER" id="PTHR43156:SF2">
    <property type="entry name" value="STAGE II SPORULATION PROTEIN E"/>
    <property type="match status" value="1"/>
</dbReference>
<dbReference type="FunFam" id="3.60.40.10:FF:000058">
    <property type="entry name" value="Stage II sporulation protein E"/>
    <property type="match status" value="1"/>
</dbReference>
<dbReference type="OrthoDB" id="3210173at2"/>
<name>A0A964XNB0_9ACTN</name>
<keyword evidence="6" id="KW-1185">Reference proteome</keyword>
<feature type="region of interest" description="Disordered" evidence="2">
    <location>
        <begin position="1"/>
        <end position="41"/>
    </location>
</feature>
<dbReference type="Proteomes" id="UP000598297">
    <property type="component" value="Unassembled WGS sequence"/>
</dbReference>
<organism evidence="5 6">
    <name type="scientific">Streptomyces boluensis</name>
    <dbReference type="NCBI Taxonomy" id="1775135"/>
    <lineage>
        <taxon>Bacteria</taxon>
        <taxon>Bacillati</taxon>
        <taxon>Actinomycetota</taxon>
        <taxon>Actinomycetes</taxon>
        <taxon>Kitasatosporales</taxon>
        <taxon>Streptomycetaceae</taxon>
        <taxon>Streptomyces</taxon>
    </lineage>
</organism>
<keyword evidence="3" id="KW-0812">Transmembrane</keyword>
<dbReference type="Gene3D" id="3.60.40.10">
    <property type="entry name" value="PPM-type phosphatase domain"/>
    <property type="match status" value="1"/>
</dbReference>
<dbReference type="InterPro" id="IPR001932">
    <property type="entry name" value="PPM-type_phosphatase-like_dom"/>
</dbReference>
<evidence type="ECO:0000256" key="2">
    <source>
        <dbReference type="SAM" id="MobiDB-lite"/>
    </source>
</evidence>
<comment type="caution">
    <text evidence="5">The sequence shown here is derived from an EMBL/GenBank/DDBJ whole genome shotgun (WGS) entry which is preliminary data.</text>
</comment>
<feature type="transmembrane region" description="Helical" evidence="3">
    <location>
        <begin position="122"/>
        <end position="140"/>
    </location>
</feature>
<feature type="domain" description="PPM-type phosphatase" evidence="4">
    <location>
        <begin position="171"/>
        <end position="391"/>
    </location>
</feature>
<feature type="transmembrane region" description="Helical" evidence="3">
    <location>
        <begin position="88"/>
        <end position="110"/>
    </location>
</feature>
<dbReference type="SUPFAM" id="SSF81606">
    <property type="entry name" value="PP2C-like"/>
    <property type="match status" value="1"/>
</dbReference>
<evidence type="ECO:0000256" key="1">
    <source>
        <dbReference type="ARBA" id="ARBA00022801"/>
    </source>
</evidence>